<reference evidence="1 3" key="2">
    <citation type="journal article" date="2014" name="BMC Genomics">
        <title>An improved genome release (version Mt4.0) for the model legume Medicago truncatula.</title>
        <authorList>
            <person name="Tang H."/>
            <person name="Krishnakumar V."/>
            <person name="Bidwell S."/>
            <person name="Rosen B."/>
            <person name="Chan A."/>
            <person name="Zhou S."/>
            <person name="Gentzbittel L."/>
            <person name="Childs K.L."/>
            <person name="Yandell M."/>
            <person name="Gundlach H."/>
            <person name="Mayer K.F."/>
            <person name="Schwartz D.C."/>
            <person name="Town C.D."/>
        </authorList>
    </citation>
    <scope>GENOME REANNOTATION</scope>
    <source>
        <strain evidence="1">A17</strain>
        <strain evidence="2 3">cv. Jemalong A17</strain>
    </source>
</reference>
<dbReference type="PANTHER" id="PTHR36811">
    <property type="entry name" value="OS08G0444440 PROTEIN"/>
    <property type="match status" value="1"/>
</dbReference>
<gene>
    <name evidence="1" type="ordered locus">MTR_4g129620</name>
</gene>
<keyword evidence="3" id="KW-1185">Reference proteome</keyword>
<dbReference type="EnsemblPlants" id="KEH32580">
    <property type="protein sequence ID" value="KEH32580"/>
    <property type="gene ID" value="MTR_4g129620"/>
</dbReference>
<dbReference type="PANTHER" id="PTHR36811:SF2">
    <property type="entry name" value="OS08G0444440 PROTEIN"/>
    <property type="match status" value="1"/>
</dbReference>
<reference evidence="2" key="3">
    <citation type="submission" date="2015-04" db="UniProtKB">
        <authorList>
            <consortium name="EnsemblPlants"/>
        </authorList>
    </citation>
    <scope>IDENTIFICATION</scope>
    <source>
        <strain evidence="2">cv. Jemalong A17</strain>
    </source>
</reference>
<reference evidence="1 3" key="1">
    <citation type="journal article" date="2011" name="Nature">
        <title>The Medicago genome provides insight into the evolution of rhizobial symbioses.</title>
        <authorList>
            <person name="Young N.D."/>
            <person name="Debelle F."/>
            <person name="Oldroyd G.E."/>
            <person name="Geurts R."/>
            <person name="Cannon S.B."/>
            <person name="Udvardi M.K."/>
            <person name="Benedito V.A."/>
            <person name="Mayer K.F."/>
            <person name="Gouzy J."/>
            <person name="Schoof H."/>
            <person name="Van de Peer Y."/>
            <person name="Proost S."/>
            <person name="Cook D.R."/>
            <person name="Meyers B.C."/>
            <person name="Spannagl M."/>
            <person name="Cheung F."/>
            <person name="De Mita S."/>
            <person name="Krishnakumar V."/>
            <person name="Gundlach H."/>
            <person name="Zhou S."/>
            <person name="Mudge J."/>
            <person name="Bharti A.K."/>
            <person name="Murray J.D."/>
            <person name="Naoumkina M.A."/>
            <person name="Rosen B."/>
            <person name="Silverstein K.A."/>
            <person name="Tang H."/>
            <person name="Rombauts S."/>
            <person name="Zhao P.X."/>
            <person name="Zhou P."/>
            <person name="Barbe V."/>
            <person name="Bardou P."/>
            <person name="Bechner M."/>
            <person name="Bellec A."/>
            <person name="Berger A."/>
            <person name="Berges H."/>
            <person name="Bidwell S."/>
            <person name="Bisseling T."/>
            <person name="Choisne N."/>
            <person name="Couloux A."/>
            <person name="Denny R."/>
            <person name="Deshpande S."/>
            <person name="Dai X."/>
            <person name="Doyle J.J."/>
            <person name="Dudez A.M."/>
            <person name="Farmer A.D."/>
            <person name="Fouteau S."/>
            <person name="Franken C."/>
            <person name="Gibelin C."/>
            <person name="Gish J."/>
            <person name="Goldstein S."/>
            <person name="Gonzalez A.J."/>
            <person name="Green P.J."/>
            <person name="Hallab A."/>
            <person name="Hartog M."/>
            <person name="Hua A."/>
            <person name="Humphray S.J."/>
            <person name="Jeong D.H."/>
            <person name="Jing Y."/>
            <person name="Jocker A."/>
            <person name="Kenton S.M."/>
            <person name="Kim D.J."/>
            <person name="Klee K."/>
            <person name="Lai H."/>
            <person name="Lang C."/>
            <person name="Lin S."/>
            <person name="Macmil S.L."/>
            <person name="Magdelenat G."/>
            <person name="Matthews L."/>
            <person name="McCorrison J."/>
            <person name="Monaghan E.L."/>
            <person name="Mun J.H."/>
            <person name="Najar F.Z."/>
            <person name="Nicholson C."/>
            <person name="Noirot C."/>
            <person name="O'Bleness M."/>
            <person name="Paule C.R."/>
            <person name="Poulain J."/>
            <person name="Prion F."/>
            <person name="Qin B."/>
            <person name="Qu C."/>
            <person name="Retzel E.F."/>
            <person name="Riddle C."/>
            <person name="Sallet E."/>
            <person name="Samain S."/>
            <person name="Samson N."/>
            <person name="Sanders I."/>
            <person name="Saurat O."/>
            <person name="Scarpelli C."/>
            <person name="Schiex T."/>
            <person name="Segurens B."/>
            <person name="Severin A.J."/>
            <person name="Sherrier D.J."/>
            <person name="Shi R."/>
            <person name="Sims S."/>
            <person name="Singer S.R."/>
            <person name="Sinharoy S."/>
            <person name="Sterck L."/>
            <person name="Viollet A."/>
            <person name="Wang B.B."/>
            <person name="Wang K."/>
            <person name="Wang M."/>
            <person name="Wang X."/>
            <person name="Warfsmann J."/>
            <person name="Weissenbach J."/>
            <person name="White D.D."/>
            <person name="White J.D."/>
            <person name="Wiley G.B."/>
            <person name="Wincker P."/>
            <person name="Xing Y."/>
            <person name="Yang L."/>
            <person name="Yao Z."/>
            <person name="Ying F."/>
            <person name="Zhai J."/>
            <person name="Zhou L."/>
            <person name="Zuber A."/>
            <person name="Denarie J."/>
            <person name="Dixon R.A."/>
            <person name="May G.D."/>
            <person name="Schwartz D.C."/>
            <person name="Rogers J."/>
            <person name="Quetier F."/>
            <person name="Town C.D."/>
            <person name="Roe B.A."/>
        </authorList>
    </citation>
    <scope>NUCLEOTIDE SEQUENCE [LARGE SCALE GENOMIC DNA]</scope>
    <source>
        <strain evidence="1">A17</strain>
        <strain evidence="2 3">cv. Jemalong A17</strain>
    </source>
</reference>
<name>A0A072V355_MEDTR</name>
<evidence type="ECO:0000313" key="2">
    <source>
        <dbReference type="EnsemblPlants" id="KEH32580"/>
    </source>
</evidence>
<evidence type="ECO:0000313" key="3">
    <source>
        <dbReference type="Proteomes" id="UP000002051"/>
    </source>
</evidence>
<protein>
    <submittedName>
        <fullName evidence="1 2">Uncharacterized protein</fullName>
    </submittedName>
</protein>
<dbReference type="EMBL" id="CM001220">
    <property type="protein sequence ID" value="KEH32580.1"/>
    <property type="molecule type" value="Genomic_DNA"/>
</dbReference>
<accession>A0A072V355</accession>
<evidence type="ECO:0000313" key="1">
    <source>
        <dbReference type="EMBL" id="KEH32580.1"/>
    </source>
</evidence>
<dbReference type="ExpressionAtlas" id="A0A072V355">
    <property type="expression patterns" value="differential"/>
</dbReference>
<sequence>MDNRNHRLRVQNKKPIKRSGKKPLVKKFLDYLKSDTFLYAPLLSPQPSGSGFPSPNNFKVVELKRPIKERHWFNEYLKSQGYMYDPVIELPLSPQEPLKDREMIRKDVSTGKSTMNVNNQQTDDLENLNKRSESHIPQTHISDRVTQGQKETVKHTVYQTCRTTSTSSKILCCFNSSIHNHIFTISILAFVVYC</sequence>
<organism evidence="1 3">
    <name type="scientific">Medicago truncatula</name>
    <name type="common">Barrel medic</name>
    <name type="synonym">Medicago tribuloides</name>
    <dbReference type="NCBI Taxonomy" id="3880"/>
    <lineage>
        <taxon>Eukaryota</taxon>
        <taxon>Viridiplantae</taxon>
        <taxon>Streptophyta</taxon>
        <taxon>Embryophyta</taxon>
        <taxon>Tracheophyta</taxon>
        <taxon>Spermatophyta</taxon>
        <taxon>Magnoliopsida</taxon>
        <taxon>eudicotyledons</taxon>
        <taxon>Gunneridae</taxon>
        <taxon>Pentapetalae</taxon>
        <taxon>rosids</taxon>
        <taxon>fabids</taxon>
        <taxon>Fabales</taxon>
        <taxon>Fabaceae</taxon>
        <taxon>Papilionoideae</taxon>
        <taxon>50 kb inversion clade</taxon>
        <taxon>NPAAA clade</taxon>
        <taxon>Hologalegina</taxon>
        <taxon>IRL clade</taxon>
        <taxon>Trifolieae</taxon>
        <taxon>Medicago</taxon>
    </lineage>
</organism>
<dbReference type="Proteomes" id="UP000002051">
    <property type="component" value="Chromosome 4"/>
</dbReference>
<dbReference type="AlphaFoldDB" id="A0A072V355"/>
<proteinExistence type="predicted"/>